<evidence type="ECO:0000256" key="4">
    <source>
        <dbReference type="ARBA" id="ARBA00022692"/>
    </source>
</evidence>
<evidence type="ECO:0000256" key="1">
    <source>
        <dbReference type="ARBA" id="ARBA00004651"/>
    </source>
</evidence>
<evidence type="ECO:0000256" key="3">
    <source>
        <dbReference type="ARBA" id="ARBA00022475"/>
    </source>
</evidence>
<name>A0A9D9DNJ5_9BACT</name>
<keyword evidence="5 7" id="KW-1133">Transmembrane helix</keyword>
<dbReference type="EMBL" id="JADINB010000123">
    <property type="protein sequence ID" value="MBO8429355.1"/>
    <property type="molecule type" value="Genomic_DNA"/>
</dbReference>
<evidence type="ECO:0000313" key="8">
    <source>
        <dbReference type="EMBL" id="MBO8429355.1"/>
    </source>
</evidence>
<comment type="similarity">
    <text evidence="2">Belongs to the chromate ion transporter (CHR) (TC 2.A.51) family.</text>
</comment>
<reference evidence="8" key="1">
    <citation type="submission" date="2020-10" db="EMBL/GenBank/DDBJ databases">
        <authorList>
            <person name="Gilroy R."/>
        </authorList>
    </citation>
    <scope>NUCLEOTIDE SEQUENCE</scope>
    <source>
        <strain evidence="8">15467</strain>
    </source>
</reference>
<dbReference type="Pfam" id="PF02417">
    <property type="entry name" value="Chromate_transp"/>
    <property type="match status" value="1"/>
</dbReference>
<feature type="transmembrane region" description="Helical" evidence="7">
    <location>
        <begin position="142"/>
        <end position="173"/>
    </location>
</feature>
<dbReference type="GO" id="GO:0015109">
    <property type="term" value="F:chromate transmembrane transporter activity"/>
    <property type="evidence" value="ECO:0007669"/>
    <property type="project" value="InterPro"/>
</dbReference>
<evidence type="ECO:0000256" key="2">
    <source>
        <dbReference type="ARBA" id="ARBA00005262"/>
    </source>
</evidence>
<comment type="subcellular location">
    <subcellularLocation>
        <location evidence="1">Cell membrane</location>
        <topology evidence="1">Multi-pass membrane protein</topology>
    </subcellularLocation>
</comment>
<feature type="transmembrane region" description="Helical" evidence="7">
    <location>
        <begin position="111"/>
        <end position="130"/>
    </location>
</feature>
<sequence>MIYLELFYTFFIIGIFTFGGGYAMLSLIQNEVVVKHAWLTAHQFTDIVAISQMTPGPIGINSATYVGYTVTGNIFGSAVATIAITLPSFIIILTICRIFAKFREGKGFNSIMKILRPVVIGMIAAAAGILVTKENFIDLYSIIIFVAAFVAGQWLKASPILTIIVAGIAGLLIY</sequence>
<evidence type="ECO:0000256" key="5">
    <source>
        <dbReference type="ARBA" id="ARBA00022989"/>
    </source>
</evidence>
<dbReference type="InterPro" id="IPR003370">
    <property type="entry name" value="Chromate_transpt"/>
</dbReference>
<accession>A0A9D9DNJ5</accession>
<evidence type="ECO:0000256" key="7">
    <source>
        <dbReference type="SAM" id="Phobius"/>
    </source>
</evidence>
<dbReference type="PANTHER" id="PTHR43663:SF1">
    <property type="entry name" value="CHROMATE TRANSPORTER"/>
    <property type="match status" value="1"/>
</dbReference>
<dbReference type="Proteomes" id="UP000823635">
    <property type="component" value="Unassembled WGS sequence"/>
</dbReference>
<keyword evidence="3" id="KW-1003">Cell membrane</keyword>
<keyword evidence="6 7" id="KW-0472">Membrane</keyword>
<evidence type="ECO:0000313" key="9">
    <source>
        <dbReference type="Proteomes" id="UP000823635"/>
    </source>
</evidence>
<reference evidence="8" key="2">
    <citation type="journal article" date="2021" name="PeerJ">
        <title>Extensive microbial diversity within the chicken gut microbiome revealed by metagenomics and culture.</title>
        <authorList>
            <person name="Gilroy R."/>
            <person name="Ravi A."/>
            <person name="Getino M."/>
            <person name="Pursley I."/>
            <person name="Horton D.L."/>
            <person name="Alikhan N.F."/>
            <person name="Baker D."/>
            <person name="Gharbi K."/>
            <person name="Hall N."/>
            <person name="Watson M."/>
            <person name="Adriaenssens E.M."/>
            <person name="Foster-Nyarko E."/>
            <person name="Jarju S."/>
            <person name="Secka A."/>
            <person name="Antonio M."/>
            <person name="Oren A."/>
            <person name="Chaudhuri R.R."/>
            <person name="La Ragione R."/>
            <person name="Hildebrand F."/>
            <person name="Pallen M.J."/>
        </authorList>
    </citation>
    <scope>NUCLEOTIDE SEQUENCE</scope>
    <source>
        <strain evidence="8">15467</strain>
    </source>
</reference>
<dbReference type="GO" id="GO:0005886">
    <property type="term" value="C:plasma membrane"/>
    <property type="evidence" value="ECO:0007669"/>
    <property type="project" value="UniProtKB-SubCell"/>
</dbReference>
<dbReference type="AlphaFoldDB" id="A0A9D9DNJ5"/>
<dbReference type="InterPro" id="IPR052518">
    <property type="entry name" value="CHR_Transporter"/>
</dbReference>
<proteinExistence type="inferred from homology"/>
<feature type="transmembrane region" description="Helical" evidence="7">
    <location>
        <begin position="7"/>
        <end position="28"/>
    </location>
</feature>
<dbReference type="PANTHER" id="PTHR43663">
    <property type="entry name" value="CHROMATE TRANSPORT PROTEIN-RELATED"/>
    <property type="match status" value="1"/>
</dbReference>
<feature type="transmembrane region" description="Helical" evidence="7">
    <location>
        <begin position="74"/>
        <end position="99"/>
    </location>
</feature>
<keyword evidence="4 7" id="KW-0812">Transmembrane</keyword>
<evidence type="ECO:0000256" key="6">
    <source>
        <dbReference type="ARBA" id="ARBA00023136"/>
    </source>
</evidence>
<protein>
    <submittedName>
        <fullName evidence="8">Chromate transporter</fullName>
    </submittedName>
</protein>
<organism evidence="8 9">
    <name type="scientific">Candidatus Egerieousia excrementavium</name>
    <dbReference type="NCBI Taxonomy" id="2840778"/>
    <lineage>
        <taxon>Bacteria</taxon>
        <taxon>Pseudomonadati</taxon>
        <taxon>Bacteroidota</taxon>
        <taxon>Bacteroidia</taxon>
        <taxon>Bacteroidales</taxon>
        <taxon>Candidatus Egerieousia</taxon>
    </lineage>
</organism>
<comment type="caution">
    <text evidence="8">The sequence shown here is derived from an EMBL/GenBank/DDBJ whole genome shotgun (WGS) entry which is preliminary data.</text>
</comment>
<gene>
    <name evidence="8" type="ORF">IAC68_05450</name>
</gene>